<evidence type="ECO:0000313" key="4">
    <source>
        <dbReference type="Proteomes" id="UP001501725"/>
    </source>
</evidence>
<dbReference type="RefSeq" id="WP_345257379.1">
    <property type="nucleotide sequence ID" value="NZ_BAABGY010000012.1"/>
</dbReference>
<feature type="chain" id="PRO_5045712345" description="DUF1311 domain-containing protein" evidence="2">
    <location>
        <begin position="20"/>
        <end position="152"/>
    </location>
</feature>
<reference evidence="4" key="1">
    <citation type="journal article" date="2019" name="Int. J. Syst. Evol. Microbiol.">
        <title>The Global Catalogue of Microorganisms (GCM) 10K type strain sequencing project: providing services to taxonomists for standard genome sequencing and annotation.</title>
        <authorList>
            <consortium name="The Broad Institute Genomics Platform"/>
            <consortium name="The Broad Institute Genome Sequencing Center for Infectious Disease"/>
            <person name="Wu L."/>
            <person name="Ma J."/>
        </authorList>
    </citation>
    <scope>NUCLEOTIDE SEQUENCE [LARGE SCALE GENOMIC DNA]</scope>
    <source>
        <strain evidence="4">JCM 17919</strain>
    </source>
</reference>
<sequence length="152" mass="17111">MKKILFLLLASGICGASYGQDRTTVGTSTGSYPAKSSCQNQVNAINHSYNKQVTAHKTNSKLTAVDREYKILMTNLYRNEKLSQVEQSCGATTFRYRSCVESANAIVASAERQKETFRTDTRYTTRQQSEKIASTNEDRNEKLRELLASCKY</sequence>
<dbReference type="EMBL" id="BAABGY010000012">
    <property type="protein sequence ID" value="GAA4340003.1"/>
    <property type="molecule type" value="Genomic_DNA"/>
</dbReference>
<feature type="region of interest" description="Disordered" evidence="1">
    <location>
        <begin position="119"/>
        <end position="138"/>
    </location>
</feature>
<dbReference type="Proteomes" id="UP001501725">
    <property type="component" value="Unassembled WGS sequence"/>
</dbReference>
<feature type="signal peptide" evidence="2">
    <location>
        <begin position="1"/>
        <end position="19"/>
    </location>
</feature>
<protein>
    <recommendedName>
        <fullName evidence="5">DUF1311 domain-containing protein</fullName>
    </recommendedName>
</protein>
<comment type="caution">
    <text evidence="3">The sequence shown here is derived from an EMBL/GenBank/DDBJ whole genome shotgun (WGS) entry which is preliminary data.</text>
</comment>
<keyword evidence="2" id="KW-0732">Signal</keyword>
<name>A0ABP8HIW5_9BACT</name>
<evidence type="ECO:0000256" key="1">
    <source>
        <dbReference type="SAM" id="MobiDB-lite"/>
    </source>
</evidence>
<accession>A0ABP8HIW5</accession>
<organism evidence="3 4">
    <name type="scientific">Flaviaesturariibacter amylovorans</name>
    <dbReference type="NCBI Taxonomy" id="1084520"/>
    <lineage>
        <taxon>Bacteria</taxon>
        <taxon>Pseudomonadati</taxon>
        <taxon>Bacteroidota</taxon>
        <taxon>Chitinophagia</taxon>
        <taxon>Chitinophagales</taxon>
        <taxon>Chitinophagaceae</taxon>
        <taxon>Flaviaestuariibacter</taxon>
    </lineage>
</organism>
<evidence type="ECO:0000313" key="3">
    <source>
        <dbReference type="EMBL" id="GAA4340003.1"/>
    </source>
</evidence>
<proteinExistence type="predicted"/>
<keyword evidence="4" id="KW-1185">Reference proteome</keyword>
<gene>
    <name evidence="3" type="ORF">GCM10023184_37480</name>
</gene>
<evidence type="ECO:0000256" key="2">
    <source>
        <dbReference type="SAM" id="SignalP"/>
    </source>
</evidence>
<evidence type="ECO:0008006" key="5">
    <source>
        <dbReference type="Google" id="ProtNLM"/>
    </source>
</evidence>
<feature type="compositionally biased region" description="Polar residues" evidence="1">
    <location>
        <begin position="124"/>
        <end position="135"/>
    </location>
</feature>